<dbReference type="AlphaFoldDB" id="A0A4Y2TIZ0"/>
<name>A0A4Y2TIZ0_ARAVE</name>
<sequence>MTSLLLEHIMLIIAQLSKVVSKSGNHQEETRILPDLSLRGTAFFFGFKEVFETAKWGRSSLESLLQMKRTDLQSDLVAFDTPGAEVVVLLKVEAIFLRTLLLHGDPRLSFLMSSSRV</sequence>
<reference evidence="2 3" key="1">
    <citation type="journal article" date="2019" name="Sci. Rep.">
        <title>Orb-weaving spider Araneus ventricosus genome elucidates the spidroin gene catalogue.</title>
        <authorList>
            <person name="Kono N."/>
            <person name="Nakamura H."/>
            <person name="Ohtoshi R."/>
            <person name="Moran D.A.P."/>
            <person name="Shinohara A."/>
            <person name="Yoshida Y."/>
            <person name="Fujiwara M."/>
            <person name="Mori M."/>
            <person name="Tomita M."/>
            <person name="Arakawa K."/>
        </authorList>
    </citation>
    <scope>NUCLEOTIDE SEQUENCE [LARGE SCALE GENOMIC DNA]</scope>
</reference>
<comment type="caution">
    <text evidence="2">The sequence shown here is derived from an EMBL/GenBank/DDBJ whole genome shotgun (WGS) entry which is preliminary data.</text>
</comment>
<keyword evidence="1" id="KW-0732">Signal</keyword>
<evidence type="ECO:0000313" key="3">
    <source>
        <dbReference type="Proteomes" id="UP000499080"/>
    </source>
</evidence>
<accession>A0A4Y2TIZ0</accession>
<dbReference type="Proteomes" id="UP000499080">
    <property type="component" value="Unassembled WGS sequence"/>
</dbReference>
<organism evidence="2 3">
    <name type="scientific">Araneus ventricosus</name>
    <name type="common">Orbweaver spider</name>
    <name type="synonym">Epeira ventricosa</name>
    <dbReference type="NCBI Taxonomy" id="182803"/>
    <lineage>
        <taxon>Eukaryota</taxon>
        <taxon>Metazoa</taxon>
        <taxon>Ecdysozoa</taxon>
        <taxon>Arthropoda</taxon>
        <taxon>Chelicerata</taxon>
        <taxon>Arachnida</taxon>
        <taxon>Araneae</taxon>
        <taxon>Araneomorphae</taxon>
        <taxon>Entelegynae</taxon>
        <taxon>Araneoidea</taxon>
        <taxon>Araneidae</taxon>
        <taxon>Araneus</taxon>
    </lineage>
</organism>
<evidence type="ECO:0000313" key="2">
    <source>
        <dbReference type="EMBL" id="GBO00613.1"/>
    </source>
</evidence>
<feature type="signal peptide" evidence="1">
    <location>
        <begin position="1"/>
        <end position="21"/>
    </location>
</feature>
<dbReference type="EMBL" id="BGPR01029052">
    <property type="protein sequence ID" value="GBO00613.1"/>
    <property type="molecule type" value="Genomic_DNA"/>
</dbReference>
<gene>
    <name evidence="2" type="ORF">AVEN_231445_1</name>
</gene>
<keyword evidence="3" id="KW-1185">Reference proteome</keyword>
<evidence type="ECO:0000256" key="1">
    <source>
        <dbReference type="SAM" id="SignalP"/>
    </source>
</evidence>
<feature type="chain" id="PRO_5021457671" evidence="1">
    <location>
        <begin position="22"/>
        <end position="117"/>
    </location>
</feature>
<protein>
    <submittedName>
        <fullName evidence="2">Uncharacterized protein</fullName>
    </submittedName>
</protein>
<proteinExistence type="predicted"/>